<keyword evidence="2 6" id="KW-0479">Metal-binding</keyword>
<protein>
    <submittedName>
        <fullName evidence="7">Cysteine dioxygenase type I</fullName>
    </submittedName>
</protein>
<dbReference type="PANTHER" id="PTHR12918">
    <property type="entry name" value="CYSTEINE DIOXYGENASE"/>
    <property type="match status" value="1"/>
</dbReference>
<dbReference type="Gene3D" id="2.60.120.10">
    <property type="entry name" value="Jelly Rolls"/>
    <property type="match status" value="1"/>
</dbReference>
<evidence type="ECO:0000256" key="5">
    <source>
        <dbReference type="ARBA" id="ARBA00023004"/>
    </source>
</evidence>
<dbReference type="GO" id="GO:0016702">
    <property type="term" value="F:oxidoreductase activity, acting on single donors with incorporation of molecular oxygen, incorporation of two atoms of oxygen"/>
    <property type="evidence" value="ECO:0007669"/>
    <property type="project" value="InterPro"/>
</dbReference>
<feature type="binding site" evidence="6">
    <location>
        <position position="58"/>
    </location>
    <ligand>
        <name>Fe cation</name>
        <dbReference type="ChEBI" id="CHEBI:24875"/>
        <note>catalytic</note>
    </ligand>
</feature>
<dbReference type="Proteomes" id="UP000278962">
    <property type="component" value="Unassembled WGS sequence"/>
</dbReference>
<evidence type="ECO:0000313" key="8">
    <source>
        <dbReference type="Proteomes" id="UP000278962"/>
    </source>
</evidence>
<dbReference type="Pfam" id="PF05995">
    <property type="entry name" value="CDO_I"/>
    <property type="match status" value="1"/>
</dbReference>
<proteinExistence type="inferred from homology"/>
<comment type="similarity">
    <text evidence="1">Belongs to the cysteine dioxygenase family.</text>
</comment>
<dbReference type="AlphaFoldDB" id="A0A660L1T4"/>
<evidence type="ECO:0000256" key="2">
    <source>
        <dbReference type="ARBA" id="ARBA00022723"/>
    </source>
</evidence>
<dbReference type="InterPro" id="IPR010300">
    <property type="entry name" value="CDO_1"/>
</dbReference>
<evidence type="ECO:0000256" key="4">
    <source>
        <dbReference type="ARBA" id="ARBA00023002"/>
    </source>
</evidence>
<keyword evidence="5 6" id="KW-0408">Iron</keyword>
<comment type="caution">
    <text evidence="7">The sequence shown here is derived from an EMBL/GenBank/DDBJ whole genome shotgun (WGS) entry which is preliminary data.</text>
</comment>
<dbReference type="SUPFAM" id="SSF51182">
    <property type="entry name" value="RmlC-like cupins"/>
    <property type="match status" value="1"/>
</dbReference>
<feature type="binding site" evidence="6">
    <location>
        <position position="60"/>
    </location>
    <ligand>
        <name>Fe cation</name>
        <dbReference type="ChEBI" id="CHEBI:24875"/>
        <note>catalytic</note>
    </ligand>
</feature>
<dbReference type="EMBL" id="RBIL01000002">
    <property type="protein sequence ID" value="RKQ87388.1"/>
    <property type="molecule type" value="Genomic_DNA"/>
</dbReference>
<dbReference type="PANTHER" id="PTHR12918:SF1">
    <property type="entry name" value="CYSTEINE DIOXYGENASE TYPE 1"/>
    <property type="match status" value="1"/>
</dbReference>
<accession>A0A660L1T4</accession>
<dbReference type="OrthoDB" id="4217976at2"/>
<keyword evidence="8" id="KW-1185">Reference proteome</keyword>
<evidence type="ECO:0000256" key="3">
    <source>
        <dbReference type="ARBA" id="ARBA00022964"/>
    </source>
</evidence>
<name>A0A660L1T4_9ACTN</name>
<sequence length="153" mass="17297">MTEPELEVLVRELAEDRSQWEHLVRHSREQREYVELHRDDDVAVWLICWMDEHDTGFHDHDLSGGAVAVAEGAVAEDRLALGGPPVTRVAKAGESFHFTASDIHRVRHCGSEPAVTIHAYSPPLWRMGAYEILPGGELRRHSLSYAEELRPLS</sequence>
<dbReference type="InterPro" id="IPR011051">
    <property type="entry name" value="RmlC_Cupin_sf"/>
</dbReference>
<feature type="binding site" evidence="6">
    <location>
        <position position="104"/>
    </location>
    <ligand>
        <name>Fe cation</name>
        <dbReference type="ChEBI" id="CHEBI:24875"/>
        <note>catalytic</note>
    </ligand>
</feature>
<evidence type="ECO:0000256" key="1">
    <source>
        <dbReference type="ARBA" id="ARBA00006622"/>
    </source>
</evidence>
<organism evidence="7 8">
    <name type="scientific">Solirubrobacter pauli</name>
    <dbReference type="NCBI Taxonomy" id="166793"/>
    <lineage>
        <taxon>Bacteria</taxon>
        <taxon>Bacillati</taxon>
        <taxon>Actinomycetota</taxon>
        <taxon>Thermoleophilia</taxon>
        <taxon>Solirubrobacterales</taxon>
        <taxon>Solirubrobacteraceae</taxon>
        <taxon>Solirubrobacter</taxon>
    </lineage>
</organism>
<evidence type="ECO:0000256" key="6">
    <source>
        <dbReference type="PIRSR" id="PIRSR610300-51"/>
    </source>
</evidence>
<evidence type="ECO:0000313" key="7">
    <source>
        <dbReference type="EMBL" id="RKQ87388.1"/>
    </source>
</evidence>
<dbReference type="InterPro" id="IPR014710">
    <property type="entry name" value="RmlC-like_jellyroll"/>
</dbReference>
<dbReference type="GO" id="GO:0008198">
    <property type="term" value="F:ferrous iron binding"/>
    <property type="evidence" value="ECO:0007669"/>
    <property type="project" value="TreeGrafter"/>
</dbReference>
<keyword evidence="4" id="KW-0560">Oxidoreductase</keyword>
<reference evidence="7 8" key="1">
    <citation type="submission" date="2018-10" db="EMBL/GenBank/DDBJ databases">
        <title>Genomic Encyclopedia of Archaeal and Bacterial Type Strains, Phase II (KMG-II): from individual species to whole genera.</title>
        <authorList>
            <person name="Goeker M."/>
        </authorList>
    </citation>
    <scope>NUCLEOTIDE SEQUENCE [LARGE SCALE GENOMIC DNA]</scope>
    <source>
        <strain evidence="7 8">DSM 14954</strain>
    </source>
</reference>
<dbReference type="RefSeq" id="WP_121255901.1">
    <property type="nucleotide sequence ID" value="NZ_RBIL01000002.1"/>
</dbReference>
<keyword evidence="3 7" id="KW-0223">Dioxygenase</keyword>
<gene>
    <name evidence="7" type="ORF">C8N24_5409</name>
</gene>